<feature type="binding site" evidence="7">
    <location>
        <begin position="357"/>
        <end position="358"/>
    </location>
    <ligand>
        <name>substrate</name>
    </ligand>
</feature>
<evidence type="ECO:0000256" key="1">
    <source>
        <dbReference type="ARBA" id="ARBA00001255"/>
    </source>
</evidence>
<dbReference type="PANTHER" id="PTHR43053">
    <property type="entry name" value="GLYCOSIDASE FAMILY 31"/>
    <property type="match status" value="1"/>
</dbReference>
<dbReference type="InterPro" id="IPR031704">
    <property type="entry name" value="Glyco_hydro_36_N"/>
</dbReference>
<dbReference type="GO" id="GO:0004557">
    <property type="term" value="F:alpha-galactosidase activity"/>
    <property type="evidence" value="ECO:0007669"/>
    <property type="project" value="UniProtKB-UniRule"/>
</dbReference>
<dbReference type="Gene3D" id="3.20.20.70">
    <property type="entry name" value="Aldolase class I"/>
    <property type="match status" value="1"/>
</dbReference>
<name>Q02AI4_SOLUE</name>
<dbReference type="InterPro" id="IPR002252">
    <property type="entry name" value="Glyco_hydro_36"/>
</dbReference>
<dbReference type="Gene3D" id="2.60.40.1180">
    <property type="entry name" value="Golgi alpha-mannosidase II"/>
    <property type="match status" value="1"/>
</dbReference>
<dbReference type="CDD" id="cd14791">
    <property type="entry name" value="GH36"/>
    <property type="match status" value="1"/>
</dbReference>
<reference evidence="10" key="1">
    <citation type="submission" date="2006-10" db="EMBL/GenBank/DDBJ databases">
        <title>Complete sequence of Solibacter usitatus Ellin6076.</title>
        <authorList>
            <consortium name="US DOE Joint Genome Institute"/>
            <person name="Copeland A."/>
            <person name="Lucas S."/>
            <person name="Lapidus A."/>
            <person name="Barry K."/>
            <person name="Detter J.C."/>
            <person name="Glavina del Rio T."/>
            <person name="Hammon N."/>
            <person name="Israni S."/>
            <person name="Dalin E."/>
            <person name="Tice H."/>
            <person name="Pitluck S."/>
            <person name="Thompson L.S."/>
            <person name="Brettin T."/>
            <person name="Bruce D."/>
            <person name="Han C."/>
            <person name="Tapia R."/>
            <person name="Gilna P."/>
            <person name="Schmutz J."/>
            <person name="Larimer F."/>
            <person name="Land M."/>
            <person name="Hauser L."/>
            <person name="Kyrpides N."/>
            <person name="Mikhailova N."/>
            <person name="Janssen P.H."/>
            <person name="Kuske C.R."/>
            <person name="Richardson P."/>
        </authorList>
    </citation>
    <scope>NUCLEOTIDE SEQUENCE</scope>
    <source>
        <strain evidence="10">Ellin6076</strain>
    </source>
</reference>
<organism evidence="10">
    <name type="scientific">Solibacter usitatus (strain Ellin6076)</name>
    <dbReference type="NCBI Taxonomy" id="234267"/>
    <lineage>
        <taxon>Bacteria</taxon>
        <taxon>Pseudomonadati</taxon>
        <taxon>Acidobacteriota</taxon>
        <taxon>Terriglobia</taxon>
        <taxon>Bryobacterales</taxon>
        <taxon>Solibacteraceae</taxon>
        <taxon>Candidatus Solibacter</taxon>
    </lineage>
</organism>
<proteinExistence type="inferred from homology"/>
<dbReference type="Pfam" id="PF02065">
    <property type="entry name" value="Melibiase"/>
    <property type="match status" value="1"/>
</dbReference>
<dbReference type="InterPro" id="IPR050985">
    <property type="entry name" value="Alpha-glycosidase_related"/>
</dbReference>
<dbReference type="Pfam" id="PF16875">
    <property type="entry name" value="Glyco_hydro_36N"/>
    <property type="match status" value="1"/>
</dbReference>
<feature type="active site" description="Nucleophile" evidence="6">
    <location>
        <position position="469"/>
    </location>
</feature>
<feature type="binding site" evidence="7">
    <location>
        <position position="539"/>
    </location>
    <ligand>
        <name>substrate</name>
    </ligand>
</feature>
<evidence type="ECO:0000256" key="5">
    <source>
        <dbReference type="PIRNR" id="PIRNR005536"/>
    </source>
</evidence>
<sequence>MHRIAALCLLGCISVPAQIQYIESRKVWLLSTSNSAYAMGVGADGALRHLYWGAPIWRAEDLAGAPVRRDISSFDPRQMLEAEEFPGWGGPRYYEPALKIAREDGNRDLVLRYASHRIQQNDLDIVLKDINDPIEVTLHYRVYPEHGILRRSATIRNGTARTVTVESAQSATWNLPPGEGYQLTYLTGRWAAETQVNHEPIHEGQKVIESRKGHTSHNFNPWFAIDAGDAGEEHGSVWFGALGWSGNWRMAIEQTPYRQVRVTGGLNSFDFSYPLKPGETLETPPFYGGFSSAGFGPASRMMHRFTREQILPGGAESRLRPVLYNSWEATTFAVNEQGQRELAAKAAKLGVELFVMDDGWFGARNNDRAGLGDWTVNPKKFPEGLKGLIDHVHSLKMDFGLWVEPEMVNADSDLYRAHPDWVINFPGRPRSELRTQMILNLARNDVKEYVFGFLDKLATENDIRYYKWDMNRSFSEPGWPEVAGTEQRKIWVQYVRNVYEIIDRLRAKHPKLEIESCSGGGGRVDLGILQRVDEVWPSDNTDAFDRLRIQEGFSMAYPAKIMSAWVTDVPNMNTRSTPLGFRFLTAMQGALGIGSNLNKFTEQDSALAASMVATYKRIRATVQTGDLYRIASPRSSDVTVNEYVGADGRQAVVFAMRHSQEYNTAAPTIRLRGLDERAVYKLESVNNKLVERQGQFSGAYLMNAGINVNLRGDFDATAIVLERQ</sequence>
<dbReference type="KEGG" id="sus:Acid_0933"/>
<dbReference type="HOGENOM" id="CLU_009640_2_1_0"/>
<feature type="binding site" evidence="7">
    <location>
        <position position="190"/>
    </location>
    <ligand>
        <name>substrate</name>
    </ligand>
</feature>
<dbReference type="Pfam" id="PF16874">
    <property type="entry name" value="Glyco_hydro_36C"/>
    <property type="match status" value="1"/>
</dbReference>
<dbReference type="InterPro" id="IPR031705">
    <property type="entry name" value="Glyco_hydro_36_C"/>
</dbReference>
<dbReference type="CAZy" id="GH36">
    <property type="family name" value="Glycoside Hydrolase Family 36"/>
</dbReference>
<dbReference type="PIRSF" id="PIRSF005536">
    <property type="entry name" value="Agal"/>
    <property type="match status" value="1"/>
</dbReference>
<comment type="catalytic activity">
    <reaction evidence="1 5">
        <text>Hydrolysis of terminal, non-reducing alpha-D-galactose residues in alpha-D-galactosides, including galactose oligosaccharides, galactomannans and galactolipids.</text>
        <dbReference type="EC" id="3.2.1.22"/>
    </reaction>
</comment>
<keyword evidence="4 5" id="KW-0326">Glycosidase</keyword>
<feature type="binding site" evidence="7">
    <location>
        <position position="517"/>
    </location>
    <ligand>
        <name>substrate</name>
    </ligand>
</feature>
<dbReference type="STRING" id="234267.Acid_0933"/>
<dbReference type="PRINTS" id="PR00743">
    <property type="entry name" value="GLHYDRLASE36"/>
</dbReference>
<dbReference type="PROSITE" id="PS00512">
    <property type="entry name" value="ALPHA_GALACTOSIDASE"/>
    <property type="match status" value="1"/>
</dbReference>
<evidence type="ECO:0000313" key="10">
    <source>
        <dbReference type="EMBL" id="ABJ81932.1"/>
    </source>
</evidence>
<feature type="binding site" evidence="7">
    <location>
        <begin position="467"/>
        <end position="471"/>
    </location>
    <ligand>
        <name>substrate</name>
    </ligand>
</feature>
<keyword evidence="3 5" id="KW-0378">Hydrolase</keyword>
<dbReference type="PANTHER" id="PTHR43053:SF3">
    <property type="entry name" value="ALPHA-GALACTOSIDASE C-RELATED"/>
    <property type="match status" value="1"/>
</dbReference>
<dbReference type="InterPro" id="IPR000111">
    <property type="entry name" value="Glyco_hydro_27/36_CS"/>
</dbReference>
<dbReference type="Gene3D" id="2.70.98.60">
    <property type="entry name" value="alpha-galactosidase from lactobacil brevis"/>
    <property type="match status" value="1"/>
</dbReference>
<gene>
    <name evidence="10" type="ordered locus">Acid_0933</name>
</gene>
<dbReference type="FunFam" id="3.20.20.70:FF:000118">
    <property type="entry name" value="Alpha-galactosidase"/>
    <property type="match status" value="1"/>
</dbReference>
<evidence type="ECO:0000256" key="2">
    <source>
        <dbReference type="ARBA" id="ARBA00012755"/>
    </source>
</evidence>
<dbReference type="EC" id="3.2.1.22" evidence="2 5"/>
<dbReference type="SUPFAM" id="SSF51445">
    <property type="entry name" value="(Trans)glycosidases"/>
    <property type="match status" value="1"/>
</dbReference>
<feature type="active site" description="Proton donor" evidence="6">
    <location>
        <position position="539"/>
    </location>
</feature>
<dbReference type="AlphaFoldDB" id="Q02AI4"/>
<dbReference type="GO" id="GO:0016052">
    <property type="term" value="P:carbohydrate catabolic process"/>
    <property type="evidence" value="ECO:0007669"/>
    <property type="project" value="InterPro"/>
</dbReference>
<dbReference type="OrthoDB" id="9758822at2"/>
<feature type="binding site" evidence="7">
    <location>
        <position position="434"/>
    </location>
    <ligand>
        <name>substrate</name>
    </ligand>
</feature>
<evidence type="ECO:0000256" key="6">
    <source>
        <dbReference type="PIRSR" id="PIRSR005536-1"/>
    </source>
</evidence>
<dbReference type="EMBL" id="CP000473">
    <property type="protein sequence ID" value="ABJ81932.1"/>
    <property type="molecule type" value="Genomic_DNA"/>
</dbReference>
<feature type="domain" description="Glycosyl hydrolase family 36 C-terminal" evidence="8">
    <location>
        <begin position="640"/>
        <end position="721"/>
    </location>
</feature>
<feature type="domain" description="Glycosyl hydrolase family 36 N-terminal" evidence="9">
    <location>
        <begin position="45"/>
        <end position="276"/>
    </location>
</feature>
<dbReference type="InParanoid" id="Q02AI4"/>
<dbReference type="InterPro" id="IPR013785">
    <property type="entry name" value="Aldolase_TIM"/>
</dbReference>
<evidence type="ECO:0000259" key="8">
    <source>
        <dbReference type="Pfam" id="PF16874"/>
    </source>
</evidence>
<comment type="similarity">
    <text evidence="5">Belongs to the glycosyl hydrolase.</text>
</comment>
<evidence type="ECO:0000256" key="3">
    <source>
        <dbReference type="ARBA" id="ARBA00022801"/>
    </source>
</evidence>
<dbReference type="InterPro" id="IPR017853">
    <property type="entry name" value="GH"/>
</dbReference>
<evidence type="ECO:0000256" key="4">
    <source>
        <dbReference type="ARBA" id="ARBA00023295"/>
    </source>
</evidence>
<accession>Q02AI4</accession>
<protein>
    <recommendedName>
        <fullName evidence="2 5">Alpha-galactosidase</fullName>
        <ecNumber evidence="2 5">3.2.1.22</ecNumber>
    </recommendedName>
</protein>
<dbReference type="InterPro" id="IPR013780">
    <property type="entry name" value="Glyco_hydro_b"/>
</dbReference>
<evidence type="ECO:0000259" key="9">
    <source>
        <dbReference type="Pfam" id="PF16875"/>
    </source>
</evidence>
<evidence type="ECO:0000256" key="7">
    <source>
        <dbReference type="PIRSR" id="PIRSR005536-2"/>
    </source>
</evidence>
<dbReference type="eggNOG" id="COG3345">
    <property type="taxonomic scope" value="Bacteria"/>
</dbReference>
<dbReference type="InterPro" id="IPR038417">
    <property type="entry name" value="Alpga-gal_N_sf"/>
</dbReference>